<organism evidence="1 2">
    <name type="scientific">Lysobacter gummosus</name>
    <dbReference type="NCBI Taxonomy" id="262324"/>
    <lineage>
        <taxon>Bacteria</taxon>
        <taxon>Pseudomonadati</taxon>
        <taxon>Pseudomonadota</taxon>
        <taxon>Gammaproteobacteria</taxon>
        <taxon>Lysobacterales</taxon>
        <taxon>Lysobacteraceae</taxon>
        <taxon>Lysobacter</taxon>
    </lineage>
</organism>
<dbReference type="RefSeq" id="WP_148648830.1">
    <property type="nucleotide sequence ID" value="NZ_CP011131.1"/>
</dbReference>
<protein>
    <submittedName>
        <fullName evidence="1">Uncharacterized protein</fullName>
    </submittedName>
</protein>
<proteinExistence type="predicted"/>
<dbReference type="Proteomes" id="UP000829194">
    <property type="component" value="Chromosome"/>
</dbReference>
<reference evidence="1 2" key="1">
    <citation type="submission" date="2022-03" db="EMBL/GenBank/DDBJ databases">
        <title>Complete genome sequence of Lysobacter capsici VKM B-2533 and Lysobacter gummosus 10.1.1, promising sources of lytic agents.</title>
        <authorList>
            <person name="Tarlachkov S.V."/>
            <person name="Kudryakova I.V."/>
            <person name="Afoshin A.S."/>
            <person name="Leontyevskaya E.A."/>
            <person name="Leontyevskaya N.V."/>
        </authorList>
    </citation>
    <scope>NUCLEOTIDE SEQUENCE [LARGE SCALE GENOMIC DNA]</scope>
    <source>
        <strain evidence="1 2">10.1.1</strain>
    </source>
</reference>
<evidence type="ECO:0000313" key="1">
    <source>
        <dbReference type="EMBL" id="UNP31492.1"/>
    </source>
</evidence>
<keyword evidence="2" id="KW-1185">Reference proteome</keyword>
<sequence length="207" mass="22924">MSIAPRRPRTNPSVRVDLADGTLIGTDHGEFEGTIEWKPKDRSAGFVMKNVNAIASTQFGGEVYILEGLGHLGTDRGVIFRFERRDARSWRIHRPVILNEAPRAAADIDHGQWTVLTHTGLIRVDLHKRSQQTVYENNNWPWIQPDSVQALGDSWLVGAGPGVIRLSPLGDGYVEQWWVPRSCRSLEPVCDCGSDPRAALASPDPPG</sequence>
<accession>A0ABY3XIL7</accession>
<dbReference type="EMBL" id="CP093547">
    <property type="protein sequence ID" value="UNP31492.1"/>
    <property type="molecule type" value="Genomic_DNA"/>
</dbReference>
<evidence type="ECO:0000313" key="2">
    <source>
        <dbReference type="Proteomes" id="UP000829194"/>
    </source>
</evidence>
<name>A0ABY3XIL7_9GAMM</name>
<gene>
    <name evidence="1" type="ORF">MOV92_09710</name>
</gene>